<dbReference type="PROSITE" id="PS50949">
    <property type="entry name" value="HTH_GNTR"/>
    <property type="match status" value="1"/>
</dbReference>
<dbReference type="InterPro" id="IPR011663">
    <property type="entry name" value="UTRA"/>
</dbReference>
<comment type="caution">
    <text evidence="6">The sequence shown here is derived from an EMBL/GenBank/DDBJ whole genome shotgun (WGS) entry which is preliminary data.</text>
</comment>
<dbReference type="Gene3D" id="3.40.1410.10">
    <property type="entry name" value="Chorismate lyase-like"/>
    <property type="match status" value="1"/>
</dbReference>
<evidence type="ECO:0000256" key="3">
    <source>
        <dbReference type="ARBA" id="ARBA00023125"/>
    </source>
</evidence>
<dbReference type="SMART" id="SM00866">
    <property type="entry name" value="UTRA"/>
    <property type="match status" value="1"/>
</dbReference>
<evidence type="ECO:0000256" key="4">
    <source>
        <dbReference type="ARBA" id="ARBA00023163"/>
    </source>
</evidence>
<dbReference type="EMBL" id="AMEZ01000026">
    <property type="protein sequence ID" value="EKY28147.1"/>
    <property type="molecule type" value="Genomic_DNA"/>
</dbReference>
<dbReference type="InterPro" id="IPR036390">
    <property type="entry name" value="WH_DNA-bd_sf"/>
</dbReference>
<dbReference type="HOGENOM" id="CLU_063236_5_0_9"/>
<dbReference type="InterPro" id="IPR028978">
    <property type="entry name" value="Chorismate_lyase_/UTRA_dom_sf"/>
</dbReference>
<keyword evidence="2" id="KW-0805">Transcription regulation</keyword>
<dbReference type="OrthoDB" id="9816541at2"/>
<evidence type="ECO:0000313" key="7">
    <source>
        <dbReference type="Proteomes" id="UP000010420"/>
    </source>
</evidence>
<dbReference type="Gene3D" id="1.10.10.10">
    <property type="entry name" value="Winged helix-like DNA-binding domain superfamily/Winged helix DNA-binding domain"/>
    <property type="match status" value="1"/>
</dbReference>
<sequence length="236" mass="27457">MLKYEEIAIDLQNKIANREYNVNDQLPLEKEMCEEYGVSRITIKKAVDILVMKGLVVKRRGAGTFVKGIESSEIKEISESNLLTGFTGIFRKIKVTSKVIEFNIINTTSEIANKLKISNDEFVYYICRVRYANDEPYVIEYTYMPINVITGLKKDVLEKSIYNYIEETLNLKIKSAHRTIRAVSANEEERKYLEIEKYSPLLEVEQIAFLDNGIPFEYSKSHHRNDKFEFKSVIIK</sequence>
<dbReference type="Proteomes" id="UP000010420">
    <property type="component" value="Unassembled WGS sequence"/>
</dbReference>
<feature type="domain" description="HTH gntR-type" evidence="5">
    <location>
        <begin position="1"/>
        <end position="69"/>
    </location>
</feature>
<evidence type="ECO:0000256" key="1">
    <source>
        <dbReference type="ARBA" id="ARBA00022491"/>
    </source>
</evidence>
<evidence type="ECO:0000259" key="5">
    <source>
        <dbReference type="PROSITE" id="PS50949"/>
    </source>
</evidence>
<name>L1QKP8_9CLOT</name>
<dbReference type="eggNOG" id="COG2188">
    <property type="taxonomic scope" value="Bacteria"/>
</dbReference>
<dbReference type="PANTHER" id="PTHR44846">
    <property type="entry name" value="MANNOSYL-D-GLYCERATE TRANSPORT/METABOLISM SYSTEM REPRESSOR MNGR-RELATED"/>
    <property type="match status" value="1"/>
</dbReference>
<dbReference type="SUPFAM" id="SSF46785">
    <property type="entry name" value="Winged helix' DNA-binding domain"/>
    <property type="match status" value="1"/>
</dbReference>
<dbReference type="SUPFAM" id="SSF64288">
    <property type="entry name" value="Chorismate lyase-like"/>
    <property type="match status" value="1"/>
</dbReference>
<dbReference type="RefSeq" id="WP_005211673.1">
    <property type="nucleotide sequence ID" value="NZ_KB291618.1"/>
</dbReference>
<accession>L1QKP8</accession>
<keyword evidence="7" id="KW-1185">Reference proteome</keyword>
<dbReference type="GO" id="GO:0045892">
    <property type="term" value="P:negative regulation of DNA-templated transcription"/>
    <property type="evidence" value="ECO:0007669"/>
    <property type="project" value="TreeGrafter"/>
</dbReference>
<dbReference type="Pfam" id="PF07702">
    <property type="entry name" value="UTRA"/>
    <property type="match status" value="1"/>
</dbReference>
<dbReference type="InterPro" id="IPR000524">
    <property type="entry name" value="Tscrpt_reg_HTH_GntR"/>
</dbReference>
<dbReference type="InterPro" id="IPR036388">
    <property type="entry name" value="WH-like_DNA-bd_sf"/>
</dbReference>
<evidence type="ECO:0000313" key="6">
    <source>
        <dbReference type="EMBL" id="EKY28147.1"/>
    </source>
</evidence>
<organism evidence="6 7">
    <name type="scientific">Clostridium celatum DSM 1785</name>
    <dbReference type="NCBI Taxonomy" id="545697"/>
    <lineage>
        <taxon>Bacteria</taxon>
        <taxon>Bacillati</taxon>
        <taxon>Bacillota</taxon>
        <taxon>Clostridia</taxon>
        <taxon>Eubacteriales</taxon>
        <taxon>Clostridiaceae</taxon>
        <taxon>Clostridium</taxon>
    </lineage>
</organism>
<keyword evidence="3" id="KW-0238">DNA-binding</keyword>
<keyword evidence="4" id="KW-0804">Transcription</keyword>
<dbReference type="FunFam" id="3.40.1410.10:FF:000008">
    <property type="entry name" value="Transcriptional regulator, GntR family"/>
    <property type="match status" value="1"/>
</dbReference>
<keyword evidence="1" id="KW-0678">Repressor</keyword>
<gene>
    <name evidence="6" type="ORF">HMPREF0216_00990</name>
</gene>
<protein>
    <submittedName>
        <fullName evidence="6">Putative HTH-type transcriptional regulator GmuR</fullName>
    </submittedName>
</protein>
<reference evidence="6 7" key="1">
    <citation type="submission" date="2012-05" db="EMBL/GenBank/DDBJ databases">
        <authorList>
            <person name="Weinstock G."/>
            <person name="Sodergren E."/>
            <person name="Lobos E.A."/>
            <person name="Fulton L."/>
            <person name="Fulton R."/>
            <person name="Courtney L."/>
            <person name="Fronick C."/>
            <person name="O'Laughlin M."/>
            <person name="Godfrey J."/>
            <person name="Wilson R.M."/>
            <person name="Miner T."/>
            <person name="Farmer C."/>
            <person name="Delehaunty K."/>
            <person name="Cordes M."/>
            <person name="Minx P."/>
            <person name="Tomlinson C."/>
            <person name="Chen J."/>
            <person name="Wollam A."/>
            <person name="Pepin K.H."/>
            <person name="Bhonagiri V."/>
            <person name="Zhang X."/>
            <person name="Suruliraj S."/>
            <person name="Warren W."/>
            <person name="Mitreva M."/>
            <person name="Mardis E.R."/>
            <person name="Wilson R.K."/>
        </authorList>
    </citation>
    <scope>NUCLEOTIDE SEQUENCE [LARGE SCALE GENOMIC DNA]</scope>
    <source>
        <strain evidence="6 7">DSM 1785</strain>
    </source>
</reference>
<dbReference type="AlphaFoldDB" id="L1QKP8"/>
<dbReference type="PRINTS" id="PR00035">
    <property type="entry name" value="HTHGNTR"/>
</dbReference>
<dbReference type="STRING" id="545697.HMPREF0216_00990"/>
<dbReference type="InterPro" id="IPR050679">
    <property type="entry name" value="Bact_HTH_transcr_reg"/>
</dbReference>
<dbReference type="CDD" id="cd07377">
    <property type="entry name" value="WHTH_GntR"/>
    <property type="match status" value="1"/>
</dbReference>
<dbReference type="PANTHER" id="PTHR44846:SF4">
    <property type="entry name" value="HTH GNTR-TYPE DOMAIN-CONTAINING PROTEIN"/>
    <property type="match status" value="1"/>
</dbReference>
<dbReference type="GO" id="GO:0003677">
    <property type="term" value="F:DNA binding"/>
    <property type="evidence" value="ECO:0007669"/>
    <property type="project" value="UniProtKB-KW"/>
</dbReference>
<dbReference type="Pfam" id="PF00392">
    <property type="entry name" value="GntR"/>
    <property type="match status" value="1"/>
</dbReference>
<dbReference type="SMART" id="SM00345">
    <property type="entry name" value="HTH_GNTR"/>
    <property type="match status" value="1"/>
</dbReference>
<dbReference type="GO" id="GO:0003700">
    <property type="term" value="F:DNA-binding transcription factor activity"/>
    <property type="evidence" value="ECO:0007669"/>
    <property type="project" value="InterPro"/>
</dbReference>
<evidence type="ECO:0000256" key="2">
    <source>
        <dbReference type="ARBA" id="ARBA00023015"/>
    </source>
</evidence>
<dbReference type="PATRIC" id="fig|545697.3.peg.975"/>
<proteinExistence type="predicted"/>